<organism evidence="3 4">
    <name type="scientific">Chitinophaga fulva</name>
    <dbReference type="NCBI Taxonomy" id="2728842"/>
    <lineage>
        <taxon>Bacteria</taxon>
        <taxon>Pseudomonadati</taxon>
        <taxon>Bacteroidota</taxon>
        <taxon>Chitinophagia</taxon>
        <taxon>Chitinophagales</taxon>
        <taxon>Chitinophagaceae</taxon>
        <taxon>Chitinophaga</taxon>
    </lineage>
</organism>
<comment type="caution">
    <text evidence="3">The sequence shown here is derived from an EMBL/GenBank/DDBJ whole genome shotgun (WGS) entry which is preliminary data.</text>
</comment>
<dbReference type="InterPro" id="IPR005151">
    <property type="entry name" value="Tail-specific_protease"/>
</dbReference>
<dbReference type="Gene3D" id="3.90.226.10">
    <property type="entry name" value="2-enoyl-CoA Hydratase, Chain A, domain 1"/>
    <property type="match status" value="1"/>
</dbReference>
<dbReference type="GO" id="GO:0030288">
    <property type="term" value="C:outer membrane-bounded periplasmic space"/>
    <property type="evidence" value="ECO:0007669"/>
    <property type="project" value="TreeGrafter"/>
</dbReference>
<gene>
    <name evidence="3" type="ORF">HHL17_19420</name>
</gene>
<dbReference type="Pfam" id="PF03572">
    <property type="entry name" value="Peptidase_S41"/>
    <property type="match status" value="1"/>
</dbReference>
<reference evidence="3 4" key="1">
    <citation type="submission" date="2020-04" db="EMBL/GenBank/DDBJ databases">
        <title>Chitinophaga sp. G-6-1-13 sp. nov., isolated from soil.</title>
        <authorList>
            <person name="Dahal R.H."/>
            <person name="Chaudhary D.K."/>
        </authorList>
    </citation>
    <scope>NUCLEOTIDE SEQUENCE [LARGE SCALE GENOMIC DNA]</scope>
    <source>
        <strain evidence="3 4">G-6-1-13</strain>
    </source>
</reference>
<dbReference type="InterPro" id="IPR029045">
    <property type="entry name" value="ClpP/crotonase-like_dom_sf"/>
</dbReference>
<sequence length="496" mass="56803">MRRFFLFVLVLLTGRVIAQEATFSQKELQQDLDSLASALRELHPGLYRYQSPEQFDSTVQATRMALRENMPLRDAYAVFSQLVSGIRCGHTVIVPRTNWADTLSKASFYFPFQVFFVQGVPYLTFNRSANQEIRPGDKLLTINGRPVEDIRREIFRHLFSDGYNESLKYRQTHDYLFFYYYNCFIEQADSFHIQYENARKEIKTATVPALGMQEMARNVSANPVNRAFLKAIQHERPYTHELLLDKQKDVAIIFLRQFYGGRDGETARKALTHFMDDCIWKIKRRGISDVIIDMRYNPGGYDNQGQVLLSYFINEPVLYYNSMHTIMNSSPLLEHSSLSKEDLVMMRDNLVKQPDGTYRIPLSLNKTLDSVWPAANHFSGHVYFLVNGGTGSTAAEFTAVAQYLRVGQFIGEETAGNYTGGNGAEFVGLLLPHTRMHATIPLVYYENAVGTPQQKGRGTLPDYPDNYTIDEALSGRDTARELAYRLIEDQRAKAKE</sequence>
<dbReference type="SUPFAM" id="SSF52096">
    <property type="entry name" value="ClpP/crotonase"/>
    <property type="match status" value="1"/>
</dbReference>
<dbReference type="AlphaFoldDB" id="A0A848GPU7"/>
<dbReference type="GO" id="GO:0007165">
    <property type="term" value="P:signal transduction"/>
    <property type="evidence" value="ECO:0007669"/>
    <property type="project" value="TreeGrafter"/>
</dbReference>
<feature type="signal peptide" evidence="1">
    <location>
        <begin position="1"/>
        <end position="18"/>
    </location>
</feature>
<evidence type="ECO:0000313" key="3">
    <source>
        <dbReference type="EMBL" id="NML39379.1"/>
    </source>
</evidence>
<proteinExistence type="predicted"/>
<accession>A0A848GPU7</accession>
<evidence type="ECO:0000313" key="4">
    <source>
        <dbReference type="Proteomes" id="UP000583266"/>
    </source>
</evidence>
<dbReference type="PANTHER" id="PTHR32060">
    <property type="entry name" value="TAIL-SPECIFIC PROTEASE"/>
    <property type="match status" value="1"/>
</dbReference>
<evidence type="ECO:0000256" key="1">
    <source>
        <dbReference type="SAM" id="SignalP"/>
    </source>
</evidence>
<dbReference type="GO" id="GO:0004175">
    <property type="term" value="F:endopeptidase activity"/>
    <property type="evidence" value="ECO:0007669"/>
    <property type="project" value="TreeGrafter"/>
</dbReference>
<dbReference type="RefSeq" id="WP_169226465.1">
    <property type="nucleotide sequence ID" value="NZ_JABBGC010000002.1"/>
</dbReference>
<dbReference type="PANTHER" id="PTHR32060:SF30">
    <property type="entry name" value="CARBOXY-TERMINAL PROCESSING PROTEASE CTPA"/>
    <property type="match status" value="1"/>
</dbReference>
<feature type="chain" id="PRO_5032441212" description="Tail specific protease domain-containing protein" evidence="1">
    <location>
        <begin position="19"/>
        <end position="496"/>
    </location>
</feature>
<dbReference type="Proteomes" id="UP000583266">
    <property type="component" value="Unassembled WGS sequence"/>
</dbReference>
<dbReference type="GO" id="GO:0008236">
    <property type="term" value="F:serine-type peptidase activity"/>
    <property type="evidence" value="ECO:0007669"/>
    <property type="project" value="InterPro"/>
</dbReference>
<name>A0A848GPU7_9BACT</name>
<keyword evidence="1" id="KW-0732">Signal</keyword>
<protein>
    <recommendedName>
        <fullName evidence="2">Tail specific protease domain-containing protein</fullName>
    </recommendedName>
</protein>
<dbReference type="GO" id="GO:0006508">
    <property type="term" value="P:proteolysis"/>
    <property type="evidence" value="ECO:0007669"/>
    <property type="project" value="InterPro"/>
</dbReference>
<feature type="domain" description="Tail specific protease" evidence="2">
    <location>
        <begin position="270"/>
        <end position="426"/>
    </location>
</feature>
<keyword evidence="4" id="KW-1185">Reference proteome</keyword>
<evidence type="ECO:0000259" key="2">
    <source>
        <dbReference type="Pfam" id="PF03572"/>
    </source>
</evidence>
<dbReference type="EMBL" id="JABBGC010000002">
    <property type="protein sequence ID" value="NML39379.1"/>
    <property type="molecule type" value="Genomic_DNA"/>
</dbReference>